<keyword evidence="2" id="KW-0812">Transmembrane</keyword>
<feature type="compositionally biased region" description="Basic and acidic residues" evidence="1">
    <location>
        <begin position="31"/>
        <end position="43"/>
    </location>
</feature>
<gene>
    <name evidence="3" type="ORF">Fcan01_11455</name>
</gene>
<proteinExistence type="predicted"/>
<feature type="region of interest" description="Disordered" evidence="1">
    <location>
        <begin position="1"/>
        <end position="98"/>
    </location>
</feature>
<evidence type="ECO:0000313" key="3">
    <source>
        <dbReference type="EMBL" id="OXA54323.1"/>
    </source>
</evidence>
<feature type="transmembrane region" description="Helical" evidence="2">
    <location>
        <begin position="150"/>
        <end position="167"/>
    </location>
</feature>
<keyword evidence="4" id="KW-1185">Reference proteome</keyword>
<name>A0A226E9V0_FOLCA</name>
<feature type="compositionally biased region" description="Basic residues" evidence="1">
    <location>
        <begin position="20"/>
        <end position="30"/>
    </location>
</feature>
<feature type="compositionally biased region" description="Basic and acidic residues" evidence="1">
    <location>
        <begin position="67"/>
        <end position="77"/>
    </location>
</feature>
<keyword evidence="2" id="KW-1133">Transmembrane helix</keyword>
<feature type="transmembrane region" description="Helical" evidence="2">
    <location>
        <begin position="116"/>
        <end position="138"/>
    </location>
</feature>
<organism evidence="3 4">
    <name type="scientific">Folsomia candida</name>
    <name type="common">Springtail</name>
    <dbReference type="NCBI Taxonomy" id="158441"/>
    <lineage>
        <taxon>Eukaryota</taxon>
        <taxon>Metazoa</taxon>
        <taxon>Ecdysozoa</taxon>
        <taxon>Arthropoda</taxon>
        <taxon>Hexapoda</taxon>
        <taxon>Collembola</taxon>
        <taxon>Entomobryomorpha</taxon>
        <taxon>Isotomoidea</taxon>
        <taxon>Isotomidae</taxon>
        <taxon>Proisotominae</taxon>
        <taxon>Folsomia</taxon>
    </lineage>
</organism>
<evidence type="ECO:0000256" key="1">
    <source>
        <dbReference type="SAM" id="MobiDB-lite"/>
    </source>
</evidence>
<keyword evidence="2" id="KW-0472">Membrane</keyword>
<reference evidence="3 4" key="1">
    <citation type="submission" date="2015-12" db="EMBL/GenBank/DDBJ databases">
        <title>The genome of Folsomia candida.</title>
        <authorList>
            <person name="Faddeeva A."/>
            <person name="Derks M.F."/>
            <person name="Anvar Y."/>
            <person name="Smit S."/>
            <person name="Van Straalen N."/>
            <person name="Roelofs D."/>
        </authorList>
    </citation>
    <scope>NUCLEOTIDE SEQUENCE [LARGE SCALE GENOMIC DNA]</scope>
    <source>
        <strain evidence="3 4">VU population</strain>
        <tissue evidence="3">Whole body</tissue>
    </source>
</reference>
<evidence type="ECO:0000313" key="4">
    <source>
        <dbReference type="Proteomes" id="UP000198287"/>
    </source>
</evidence>
<feature type="transmembrane region" description="Helical" evidence="2">
    <location>
        <begin position="240"/>
        <end position="261"/>
    </location>
</feature>
<feature type="transmembrane region" description="Helical" evidence="2">
    <location>
        <begin position="273"/>
        <end position="296"/>
    </location>
</feature>
<dbReference type="EMBL" id="LNIX01000005">
    <property type="protein sequence ID" value="OXA54323.1"/>
    <property type="molecule type" value="Genomic_DNA"/>
</dbReference>
<protein>
    <submittedName>
        <fullName evidence="3">Uncharacterized protein</fullName>
    </submittedName>
</protein>
<dbReference type="Proteomes" id="UP000198287">
    <property type="component" value="Unassembled WGS sequence"/>
</dbReference>
<evidence type="ECO:0000256" key="2">
    <source>
        <dbReference type="SAM" id="Phobius"/>
    </source>
</evidence>
<accession>A0A226E9V0</accession>
<sequence length="377" mass="42791">MAAPPRTTHYRPPPTGGHWRVGKGVKKCKKVQKEVRKGGRHGELNPGPAIRDVPSRSGWTGTGRPSSRPETRPETRPVPKPVPSRNPSRPEMLRDEKSCPAPKDSYLIKLNKYATLTFYLSAIAVIFTWICGTWMYLIAPSTAPFPYEGLPSYCQGWIAYLLIGYWYSFQVLRILTNFAFPTISIILYVICLFPLITNHLRADLPTLSRKFEELRDPVNLSVLYRSAEIGHNLFLESSGYLIIPAQFLVGQFTLLVNYSLITKWSVIQIPAKGAMMSTSLMVQAAWLGFITFGTWFNNNSVKVLQSWKKLPCNGKEAKYMAKFRKSCRPLYIGYPGMLRIRKVTVLKYVQGVTRVPLVTPWTYFSTAFRVLLGLKDE</sequence>
<feature type="transmembrane region" description="Helical" evidence="2">
    <location>
        <begin position="174"/>
        <end position="196"/>
    </location>
</feature>
<dbReference type="AlphaFoldDB" id="A0A226E9V0"/>
<comment type="caution">
    <text evidence="3">The sequence shown here is derived from an EMBL/GenBank/DDBJ whole genome shotgun (WGS) entry which is preliminary data.</text>
</comment>